<keyword evidence="3" id="KW-1185">Reference proteome</keyword>
<reference evidence="3" key="2">
    <citation type="submission" date="2010-04" db="EMBL/GenBank/DDBJ databases">
        <authorList>
            <person name="Buell R."/>
            <person name="Hamilton J."/>
            <person name="Hostetler J."/>
        </authorList>
    </citation>
    <scope>NUCLEOTIDE SEQUENCE [LARGE SCALE GENOMIC DNA]</scope>
    <source>
        <strain evidence="3">DAOM:BR144</strain>
    </source>
</reference>
<keyword evidence="1" id="KW-0812">Transmembrane</keyword>
<organism evidence="2 3">
    <name type="scientific">Globisporangium ultimum (strain ATCC 200006 / CBS 805.95 / DAOM BR144)</name>
    <name type="common">Pythium ultimum</name>
    <dbReference type="NCBI Taxonomy" id="431595"/>
    <lineage>
        <taxon>Eukaryota</taxon>
        <taxon>Sar</taxon>
        <taxon>Stramenopiles</taxon>
        <taxon>Oomycota</taxon>
        <taxon>Peronosporomycetes</taxon>
        <taxon>Pythiales</taxon>
        <taxon>Pythiaceae</taxon>
        <taxon>Globisporangium</taxon>
    </lineage>
</organism>
<dbReference type="eggNOG" id="ENOG502SMGW">
    <property type="taxonomic scope" value="Eukaryota"/>
</dbReference>
<sequence length="299" mass="32967">MYTQNVRSIKISVLIIVIGGIQAILETKMYLNHKFIVDGRLAVPTAVKIVESAIFPDVAKANLNYQGALTKSSNKRTSGSSVALAPKNSNTTLSFMRTRSRTKIAAVVSDTMLDLGAVDIGSANGIAGESNEKPHHEQKEVFTASEHPAKHRININDITLDHSELATLLTQTLQLLFSSEVLVFAEYVEFILPIVYGLYSTVLYNLPYAKYSITFIVFHSEFLSSTLTLCAYSGLECFSDACDYGIYQVAFVLENYWMGVQGRLIGSLVLIFNLNTVHHGVDLSLEFNRAKVLNDTVGQ</sequence>
<feature type="transmembrane region" description="Helical" evidence="1">
    <location>
        <begin position="6"/>
        <end position="25"/>
    </location>
</feature>
<dbReference type="Proteomes" id="UP000019132">
    <property type="component" value="Unassembled WGS sequence"/>
</dbReference>
<dbReference type="VEuPathDB" id="FungiDB:PYU1_G002747"/>
<dbReference type="EnsemblProtists" id="PYU1_T002750">
    <property type="protein sequence ID" value="PYU1_T002750"/>
    <property type="gene ID" value="PYU1_G002747"/>
</dbReference>
<accession>K3WCQ9</accession>
<evidence type="ECO:0000256" key="1">
    <source>
        <dbReference type="SAM" id="Phobius"/>
    </source>
</evidence>
<evidence type="ECO:0000313" key="2">
    <source>
        <dbReference type="EnsemblProtists" id="PYU1_T002750"/>
    </source>
</evidence>
<protein>
    <submittedName>
        <fullName evidence="2">Uncharacterized protein</fullName>
    </submittedName>
</protein>
<dbReference type="HOGENOM" id="CLU_835443_0_0_1"/>
<dbReference type="AlphaFoldDB" id="K3WCQ9"/>
<dbReference type="InParanoid" id="K3WCQ9"/>
<name>K3WCQ9_GLOUD</name>
<reference evidence="2" key="3">
    <citation type="submission" date="2015-02" db="UniProtKB">
        <authorList>
            <consortium name="EnsemblProtists"/>
        </authorList>
    </citation>
    <scope>IDENTIFICATION</scope>
    <source>
        <strain evidence="2">DAOM BR144</strain>
    </source>
</reference>
<keyword evidence="1" id="KW-0472">Membrane</keyword>
<reference evidence="3" key="1">
    <citation type="journal article" date="2010" name="Genome Biol.">
        <title>Genome sequence of the necrotrophic plant pathogen Pythium ultimum reveals original pathogenicity mechanisms and effector repertoire.</title>
        <authorList>
            <person name="Levesque C.A."/>
            <person name="Brouwer H."/>
            <person name="Cano L."/>
            <person name="Hamilton J.P."/>
            <person name="Holt C."/>
            <person name="Huitema E."/>
            <person name="Raffaele S."/>
            <person name="Robideau G.P."/>
            <person name="Thines M."/>
            <person name="Win J."/>
            <person name="Zerillo M.M."/>
            <person name="Beakes G.W."/>
            <person name="Boore J.L."/>
            <person name="Busam D."/>
            <person name="Dumas B."/>
            <person name="Ferriera S."/>
            <person name="Fuerstenberg S.I."/>
            <person name="Gachon C.M."/>
            <person name="Gaulin E."/>
            <person name="Govers F."/>
            <person name="Grenville-Briggs L."/>
            <person name="Horner N."/>
            <person name="Hostetler J."/>
            <person name="Jiang R.H."/>
            <person name="Johnson J."/>
            <person name="Krajaejun T."/>
            <person name="Lin H."/>
            <person name="Meijer H.J."/>
            <person name="Moore B."/>
            <person name="Morris P."/>
            <person name="Phuntmart V."/>
            <person name="Puiu D."/>
            <person name="Shetty J."/>
            <person name="Stajich J.E."/>
            <person name="Tripathy S."/>
            <person name="Wawra S."/>
            <person name="van West P."/>
            <person name="Whitty B.R."/>
            <person name="Coutinho P.M."/>
            <person name="Henrissat B."/>
            <person name="Martin F."/>
            <person name="Thomas P.D."/>
            <person name="Tyler B.M."/>
            <person name="De Vries R.P."/>
            <person name="Kamoun S."/>
            <person name="Yandell M."/>
            <person name="Tisserat N."/>
            <person name="Buell C.R."/>
        </authorList>
    </citation>
    <scope>NUCLEOTIDE SEQUENCE</scope>
    <source>
        <strain evidence="3">DAOM:BR144</strain>
    </source>
</reference>
<keyword evidence="1" id="KW-1133">Transmembrane helix</keyword>
<proteinExistence type="predicted"/>
<dbReference type="EMBL" id="GL376628">
    <property type="status" value="NOT_ANNOTATED_CDS"/>
    <property type="molecule type" value="Genomic_DNA"/>
</dbReference>
<evidence type="ECO:0000313" key="3">
    <source>
        <dbReference type="Proteomes" id="UP000019132"/>
    </source>
</evidence>